<dbReference type="NCBIfam" id="TIGR00173">
    <property type="entry name" value="menD"/>
    <property type="match status" value="1"/>
</dbReference>
<dbReference type="Pfam" id="PF02776">
    <property type="entry name" value="TPP_enzyme_N"/>
    <property type="match status" value="1"/>
</dbReference>
<dbReference type="Gene3D" id="3.40.50.970">
    <property type="match status" value="2"/>
</dbReference>
<accession>A0A3D9KY51</accession>
<comment type="subunit">
    <text evidence="7">Homodimer.</text>
</comment>
<evidence type="ECO:0000256" key="7">
    <source>
        <dbReference type="HAMAP-Rule" id="MF_01659"/>
    </source>
</evidence>
<dbReference type="AlphaFoldDB" id="A0A3D9KY51"/>
<gene>
    <name evidence="7" type="primary">menD</name>
    <name evidence="10" type="ORF">C7460_12372</name>
</gene>
<keyword evidence="2 7" id="KW-0808">Transferase</keyword>
<dbReference type="Proteomes" id="UP000256779">
    <property type="component" value="Unassembled WGS sequence"/>
</dbReference>
<keyword evidence="1 7" id="KW-0474">Menaquinone biosynthesis</keyword>
<dbReference type="GO" id="GO:0030976">
    <property type="term" value="F:thiamine pyrophosphate binding"/>
    <property type="evidence" value="ECO:0007669"/>
    <property type="project" value="UniProtKB-UniRule"/>
</dbReference>
<dbReference type="EMBL" id="QREG01000023">
    <property type="protein sequence ID" value="RED93892.1"/>
    <property type="molecule type" value="Genomic_DNA"/>
</dbReference>
<evidence type="ECO:0000313" key="10">
    <source>
        <dbReference type="EMBL" id="RED93892.1"/>
    </source>
</evidence>
<dbReference type="PIRSF" id="PIRSF004983">
    <property type="entry name" value="MenD"/>
    <property type="match status" value="1"/>
</dbReference>
<comment type="pathway">
    <text evidence="7">Quinol/quinone metabolism; menaquinone biosynthesis.</text>
</comment>
<evidence type="ECO:0000256" key="1">
    <source>
        <dbReference type="ARBA" id="ARBA00022428"/>
    </source>
</evidence>
<evidence type="ECO:0000256" key="2">
    <source>
        <dbReference type="ARBA" id="ARBA00022679"/>
    </source>
</evidence>
<dbReference type="EC" id="2.2.1.9" evidence="7"/>
<keyword evidence="6 7" id="KW-0464">Manganese</keyword>
<keyword evidence="11" id="KW-1185">Reference proteome</keyword>
<dbReference type="RefSeq" id="WP_115869811.1">
    <property type="nucleotide sequence ID" value="NZ_QREG01000023.1"/>
</dbReference>
<dbReference type="GO" id="GO:0009234">
    <property type="term" value="P:menaquinone biosynthetic process"/>
    <property type="evidence" value="ECO:0007669"/>
    <property type="project" value="UniProtKB-UniRule"/>
</dbReference>
<protein>
    <recommendedName>
        <fullName evidence="7">2-succinyl-5-enolpyruvyl-6-hydroxy-3-cyclohexene-1-carboxylate synthase</fullName>
        <shortName evidence="7">SEPHCHC synthase</shortName>
        <ecNumber evidence="7">2.2.1.9</ecNumber>
    </recommendedName>
    <alternativeName>
        <fullName evidence="7">Menaquinone biosynthesis protein MenD</fullName>
    </alternativeName>
</protein>
<dbReference type="InterPro" id="IPR032264">
    <property type="entry name" value="MenD_middle"/>
</dbReference>
<dbReference type="Pfam" id="PF16582">
    <property type="entry name" value="TPP_enzyme_M_2"/>
    <property type="match status" value="1"/>
</dbReference>
<dbReference type="PANTHER" id="PTHR42916:SF1">
    <property type="entry name" value="PROTEIN PHYLLO, CHLOROPLASTIC"/>
    <property type="match status" value="1"/>
</dbReference>
<dbReference type="GO" id="GO:0070204">
    <property type="term" value="F:2-succinyl-5-enolpyruvyl-6-hydroxy-3-cyclohexene-1-carboxylic-acid synthase activity"/>
    <property type="evidence" value="ECO:0007669"/>
    <property type="project" value="UniProtKB-UniRule"/>
</dbReference>
<dbReference type="SUPFAM" id="SSF52518">
    <property type="entry name" value="Thiamin diphosphate-binding fold (THDP-binding)"/>
    <property type="match status" value="2"/>
</dbReference>
<dbReference type="InterPro" id="IPR004433">
    <property type="entry name" value="MenaQ_synth_MenD"/>
</dbReference>
<dbReference type="CDD" id="cd02009">
    <property type="entry name" value="TPP_SHCHC_synthase"/>
    <property type="match status" value="1"/>
</dbReference>
<dbReference type="GO" id="GO:0030145">
    <property type="term" value="F:manganese ion binding"/>
    <property type="evidence" value="ECO:0007669"/>
    <property type="project" value="UniProtKB-UniRule"/>
</dbReference>
<proteinExistence type="inferred from homology"/>
<dbReference type="GO" id="GO:0000287">
    <property type="term" value="F:magnesium ion binding"/>
    <property type="evidence" value="ECO:0007669"/>
    <property type="project" value="UniProtKB-UniRule"/>
</dbReference>
<comment type="caution">
    <text evidence="10">The sequence shown here is derived from an EMBL/GenBank/DDBJ whole genome shotgun (WGS) entry which is preliminary data.</text>
</comment>
<evidence type="ECO:0000256" key="5">
    <source>
        <dbReference type="ARBA" id="ARBA00023052"/>
    </source>
</evidence>
<dbReference type="Gene3D" id="3.40.50.1220">
    <property type="entry name" value="TPP-binding domain"/>
    <property type="match status" value="1"/>
</dbReference>
<evidence type="ECO:0000313" key="11">
    <source>
        <dbReference type="Proteomes" id="UP000256779"/>
    </source>
</evidence>
<dbReference type="InterPro" id="IPR029035">
    <property type="entry name" value="DHS-like_NAD/FAD-binding_dom"/>
</dbReference>
<dbReference type="InterPro" id="IPR012001">
    <property type="entry name" value="Thiamin_PyroP_enz_TPP-bd_dom"/>
</dbReference>
<evidence type="ECO:0000256" key="6">
    <source>
        <dbReference type="ARBA" id="ARBA00023211"/>
    </source>
</evidence>
<evidence type="ECO:0000259" key="8">
    <source>
        <dbReference type="Pfam" id="PF02776"/>
    </source>
</evidence>
<reference evidence="10 11" key="1">
    <citation type="submission" date="2018-07" db="EMBL/GenBank/DDBJ databases">
        <title>Genomic Encyclopedia of Type Strains, Phase IV (KMG-IV): sequencing the most valuable type-strain genomes for metagenomic binning, comparative biology and taxonomic classification.</title>
        <authorList>
            <person name="Goeker M."/>
        </authorList>
    </citation>
    <scope>NUCLEOTIDE SEQUENCE [LARGE SCALE GENOMIC DNA]</scope>
    <source>
        <strain evidence="10 11">DSM 4134</strain>
    </source>
</reference>
<name>A0A3D9KY51_MARFU</name>
<evidence type="ECO:0000259" key="9">
    <source>
        <dbReference type="Pfam" id="PF16582"/>
    </source>
</evidence>
<dbReference type="OrthoDB" id="9791859at2"/>
<feature type="domain" description="Thiamine pyrophosphate enzyme N-terminal TPP-binding" evidence="8">
    <location>
        <begin position="11"/>
        <end position="118"/>
    </location>
</feature>
<dbReference type="InterPro" id="IPR029061">
    <property type="entry name" value="THDP-binding"/>
</dbReference>
<dbReference type="UniPathway" id="UPA00079"/>
<feature type="domain" description="Menaquinone biosynthesis protein MenD middle" evidence="9">
    <location>
        <begin position="190"/>
        <end position="392"/>
    </location>
</feature>
<comment type="function">
    <text evidence="7">Catalyzes the thiamine diphosphate-dependent decarboxylation of 2-oxoglutarate and the subsequent addition of the resulting succinic semialdehyde-thiamine pyrophosphate anion to isochorismate to yield 2-succinyl-5-enolpyruvyl-6-hydroxy-3-cyclohexene-1-carboxylate (SEPHCHC).</text>
</comment>
<comment type="cofactor">
    <cofactor evidence="7">
        <name>Mg(2+)</name>
        <dbReference type="ChEBI" id="CHEBI:18420"/>
    </cofactor>
    <cofactor evidence="7">
        <name>Mn(2+)</name>
        <dbReference type="ChEBI" id="CHEBI:29035"/>
    </cofactor>
</comment>
<dbReference type="HAMAP" id="MF_01659">
    <property type="entry name" value="MenD"/>
    <property type="match status" value="1"/>
</dbReference>
<keyword evidence="5 7" id="KW-0786">Thiamine pyrophosphate</keyword>
<keyword evidence="4 7" id="KW-0460">Magnesium</keyword>
<dbReference type="CDD" id="cd07037">
    <property type="entry name" value="TPP_PYR_MenD"/>
    <property type="match status" value="1"/>
</dbReference>
<keyword evidence="3 7" id="KW-0479">Metal-binding</keyword>
<organism evidence="10 11">
    <name type="scientific">Marinoscillum furvescens DSM 4134</name>
    <dbReference type="NCBI Taxonomy" id="1122208"/>
    <lineage>
        <taxon>Bacteria</taxon>
        <taxon>Pseudomonadati</taxon>
        <taxon>Bacteroidota</taxon>
        <taxon>Cytophagia</taxon>
        <taxon>Cytophagales</taxon>
        <taxon>Reichenbachiellaceae</taxon>
        <taxon>Marinoscillum</taxon>
    </lineage>
</organism>
<evidence type="ECO:0000256" key="4">
    <source>
        <dbReference type="ARBA" id="ARBA00022842"/>
    </source>
</evidence>
<dbReference type="PANTHER" id="PTHR42916">
    <property type="entry name" value="2-SUCCINYL-5-ENOLPYRUVYL-6-HYDROXY-3-CYCLOHEXENE-1-CARBOXYLATE SYNTHASE"/>
    <property type="match status" value="1"/>
</dbReference>
<comment type="catalytic activity">
    <reaction evidence="7">
        <text>isochorismate + 2-oxoglutarate + H(+) = 5-enolpyruvoyl-6-hydroxy-2-succinyl-cyclohex-3-ene-1-carboxylate + CO2</text>
        <dbReference type="Rhea" id="RHEA:25593"/>
        <dbReference type="ChEBI" id="CHEBI:15378"/>
        <dbReference type="ChEBI" id="CHEBI:16526"/>
        <dbReference type="ChEBI" id="CHEBI:16810"/>
        <dbReference type="ChEBI" id="CHEBI:29780"/>
        <dbReference type="ChEBI" id="CHEBI:58818"/>
        <dbReference type="EC" id="2.2.1.9"/>
    </reaction>
</comment>
<dbReference type="UniPathway" id="UPA01057">
    <property type="reaction ID" value="UER00164"/>
</dbReference>
<evidence type="ECO:0000256" key="3">
    <source>
        <dbReference type="ARBA" id="ARBA00022723"/>
    </source>
</evidence>
<comment type="similarity">
    <text evidence="7">Belongs to the TPP enzyme family. MenD subfamily.</text>
</comment>
<comment type="cofactor">
    <cofactor evidence="7">
        <name>thiamine diphosphate</name>
        <dbReference type="ChEBI" id="CHEBI:58937"/>
    </cofactor>
    <text evidence="7">Binds 1 thiamine pyrophosphate per subunit.</text>
</comment>
<dbReference type="SUPFAM" id="SSF52467">
    <property type="entry name" value="DHS-like NAD/FAD-binding domain"/>
    <property type="match status" value="1"/>
</dbReference>
<sequence length="564" mass="63351">MITQTVFDTSRVFTAHGITHVVLSPGSRNAPLTLSFARNEACNIYNIVDERSAAFIALGMAQRLNKPVVLCCTSGTALLNYAPAVAEARYQQIPLVVISADRPPEWQEQRDGQTIDQLGALDNFIKKSFNLPVDTSHQDAAWEYNRKLNEAINTCQQGPAGPVHINIPFREPFYPGEQQINFSEQVRTFKQHAFTQAPDWSELLEKYEQYDRPLLVIGQQRSNQELERDLPGLAEHLVPVADVISNVLFDGAIRHQDLFLTGMDPKLQESLRPDLLITCGKSVISKSLKTYLRTNPPKAHWHIDPDGVAPDTFQHLTDVIRTNVEHFTHALANYQPPGPEFNLQVRSNFIQNWKIENDKLQRRMEQVLATATFCEFTAFDRVIASLPANIDLHLANSMPVRFANFIQQLPEGVEVYANRGTSGIDGTNGTAVGNALVADKTTLLLTGDLSFFYDRNAFFHPYSLEGLKIIVFNNGGGGIFRLIPGPKNLPERPQHFETAHQHSAKFTALEYGFDYHSAKDYESLDKALNALHKDDKTPKLLEIFLDGSASEKAYADLRQEINDR</sequence>
<comment type="pathway">
    <text evidence="7">Quinol/quinone metabolism; 1,4-dihydroxy-2-naphthoate biosynthesis; 1,4-dihydroxy-2-naphthoate from chorismate: step 2/7.</text>
</comment>